<gene>
    <name evidence="1" type="ORF">HPB49_011350</name>
</gene>
<organism evidence="1 2">
    <name type="scientific">Dermacentor silvarum</name>
    <name type="common">Tick</name>
    <dbReference type="NCBI Taxonomy" id="543639"/>
    <lineage>
        <taxon>Eukaryota</taxon>
        <taxon>Metazoa</taxon>
        <taxon>Ecdysozoa</taxon>
        <taxon>Arthropoda</taxon>
        <taxon>Chelicerata</taxon>
        <taxon>Arachnida</taxon>
        <taxon>Acari</taxon>
        <taxon>Parasitiformes</taxon>
        <taxon>Ixodida</taxon>
        <taxon>Ixodoidea</taxon>
        <taxon>Ixodidae</taxon>
        <taxon>Rhipicephalinae</taxon>
        <taxon>Dermacentor</taxon>
    </lineage>
</organism>
<reference evidence="1" key="1">
    <citation type="submission" date="2020-05" db="EMBL/GenBank/DDBJ databases">
        <title>Large-scale comparative analyses of tick genomes elucidate their genetic diversity and vector capacities.</title>
        <authorList>
            <person name="Jia N."/>
            <person name="Wang J."/>
            <person name="Shi W."/>
            <person name="Du L."/>
            <person name="Sun Y."/>
            <person name="Zhan W."/>
            <person name="Jiang J."/>
            <person name="Wang Q."/>
            <person name="Zhang B."/>
            <person name="Ji P."/>
            <person name="Sakyi L.B."/>
            <person name="Cui X."/>
            <person name="Yuan T."/>
            <person name="Jiang B."/>
            <person name="Yang W."/>
            <person name="Lam T.T.-Y."/>
            <person name="Chang Q."/>
            <person name="Ding S."/>
            <person name="Wang X."/>
            <person name="Zhu J."/>
            <person name="Ruan X."/>
            <person name="Zhao L."/>
            <person name="Wei J."/>
            <person name="Que T."/>
            <person name="Du C."/>
            <person name="Cheng J."/>
            <person name="Dai P."/>
            <person name="Han X."/>
            <person name="Huang E."/>
            <person name="Gao Y."/>
            <person name="Liu J."/>
            <person name="Shao H."/>
            <person name="Ye R."/>
            <person name="Li L."/>
            <person name="Wei W."/>
            <person name="Wang X."/>
            <person name="Wang C."/>
            <person name="Yang T."/>
            <person name="Huo Q."/>
            <person name="Li W."/>
            <person name="Guo W."/>
            <person name="Chen H."/>
            <person name="Zhou L."/>
            <person name="Ni X."/>
            <person name="Tian J."/>
            <person name="Zhou Y."/>
            <person name="Sheng Y."/>
            <person name="Liu T."/>
            <person name="Pan Y."/>
            <person name="Xia L."/>
            <person name="Li J."/>
            <person name="Zhao F."/>
            <person name="Cao W."/>
        </authorList>
    </citation>
    <scope>NUCLEOTIDE SEQUENCE</scope>
    <source>
        <strain evidence="1">Dsil-2018</strain>
    </source>
</reference>
<evidence type="ECO:0000313" key="2">
    <source>
        <dbReference type="Proteomes" id="UP000821865"/>
    </source>
</evidence>
<dbReference type="EMBL" id="CM023476">
    <property type="protein sequence ID" value="KAH7941255.1"/>
    <property type="molecule type" value="Genomic_DNA"/>
</dbReference>
<protein>
    <submittedName>
        <fullName evidence="1">Uncharacterized protein</fullName>
    </submittedName>
</protein>
<proteinExistence type="predicted"/>
<comment type="caution">
    <text evidence="1">The sequence shown here is derived from an EMBL/GenBank/DDBJ whole genome shotgun (WGS) entry which is preliminary data.</text>
</comment>
<evidence type="ECO:0000313" key="1">
    <source>
        <dbReference type="EMBL" id="KAH7941255.1"/>
    </source>
</evidence>
<keyword evidence="2" id="KW-1185">Reference proteome</keyword>
<dbReference type="Proteomes" id="UP000821865">
    <property type="component" value="Chromosome 7"/>
</dbReference>
<accession>A0ACB8CET6</accession>
<sequence>MELAYAGVIRVKPASDFPLSPWLSTSVVVVASQTFAAYASVGLSWPSLNSYLLKPQIGPAIAELVSSLTNGRVLTAVAAKKIYRTNIRVFKTLLWADKVSSNFEAAQYVETSQDTGMMTDVFFADPFISRTTFAEVTSSTPVMCARGEVLAEVTLPDPETYELQVQVGLAANQGAQGQGVDADVADGVGPPGDGAGNQGPGVVGANSRCAGEFGFEEYKKDVTVGDCRTKTATGIASLMFGDLEDFLKPDVCHAALKEEAKAWFIVSTPMHSYVSMCYIFALLRKPFY</sequence>
<name>A0ACB8CET6_DERSI</name>